<dbReference type="SUPFAM" id="SSF57667">
    <property type="entry name" value="beta-beta-alpha zinc fingers"/>
    <property type="match status" value="4"/>
</dbReference>
<dbReference type="AlphaFoldDB" id="A0A6P6YIF9"/>
<feature type="domain" description="C2H2-type" evidence="10">
    <location>
        <begin position="584"/>
        <end position="607"/>
    </location>
</feature>
<dbReference type="SMART" id="SM00355">
    <property type="entry name" value="ZnF_C2H2"/>
    <property type="match status" value="10"/>
</dbReference>
<dbReference type="FunCoup" id="A0A6P6YIF9">
    <property type="interactions" value="1490"/>
</dbReference>
<proteinExistence type="predicted"/>
<evidence type="ECO:0000313" key="11">
    <source>
        <dbReference type="Proteomes" id="UP000515146"/>
    </source>
</evidence>
<reference evidence="12" key="1">
    <citation type="submission" date="2025-08" db="UniProtKB">
        <authorList>
            <consortium name="RefSeq"/>
        </authorList>
    </citation>
    <scope>IDENTIFICATION</scope>
    <source>
        <strain evidence="12">Airmid</strain>
    </source>
</reference>
<keyword evidence="3 6" id="KW-0863">Zinc-finger</keyword>
<keyword evidence="11" id="KW-1185">Reference proteome</keyword>
<accession>A0A6P6YIF9</accession>
<keyword evidence="1" id="KW-0479">Metal-binding</keyword>
<evidence type="ECO:0000256" key="2">
    <source>
        <dbReference type="ARBA" id="ARBA00022737"/>
    </source>
</evidence>
<dbReference type="OMA" id="INIGHFQ"/>
<feature type="domain" description="RRM" evidence="9">
    <location>
        <begin position="8"/>
        <end position="92"/>
    </location>
</feature>
<name>A0A6P6YIF9_DERPT</name>
<dbReference type="InterPro" id="IPR000504">
    <property type="entry name" value="RRM_dom"/>
</dbReference>
<dbReference type="PANTHER" id="PTHR24379">
    <property type="entry name" value="KRAB AND ZINC FINGER DOMAIN-CONTAINING"/>
    <property type="match status" value="1"/>
</dbReference>
<evidence type="ECO:0000256" key="8">
    <source>
        <dbReference type="SAM" id="MobiDB-lite"/>
    </source>
</evidence>
<keyword evidence="2" id="KW-0677">Repeat</keyword>
<evidence type="ECO:0000313" key="12">
    <source>
        <dbReference type="RefSeq" id="XP_027205060.1"/>
    </source>
</evidence>
<dbReference type="GO" id="GO:0008270">
    <property type="term" value="F:zinc ion binding"/>
    <property type="evidence" value="ECO:0007669"/>
    <property type="project" value="UniProtKB-KW"/>
</dbReference>
<feature type="domain" description="C2H2-type" evidence="10">
    <location>
        <begin position="526"/>
        <end position="553"/>
    </location>
</feature>
<feature type="compositionally biased region" description="Low complexity" evidence="8">
    <location>
        <begin position="417"/>
        <end position="429"/>
    </location>
</feature>
<feature type="region of interest" description="Disordered" evidence="8">
    <location>
        <begin position="417"/>
        <end position="437"/>
    </location>
</feature>
<dbReference type="RefSeq" id="XP_027205060.1">
    <property type="nucleotide sequence ID" value="XM_027349259.1"/>
</dbReference>
<feature type="domain" description="C2H2-type" evidence="10">
    <location>
        <begin position="261"/>
        <end position="290"/>
    </location>
</feature>
<dbReference type="GO" id="GO:0003723">
    <property type="term" value="F:RNA binding"/>
    <property type="evidence" value="ECO:0007669"/>
    <property type="project" value="UniProtKB-UniRule"/>
</dbReference>
<gene>
    <name evidence="12" type="primary">LOC113798693</name>
</gene>
<dbReference type="Pfam" id="PF00096">
    <property type="entry name" value="zf-C2H2"/>
    <property type="match status" value="2"/>
</dbReference>
<sequence length="648" mass="75745">MSINSTKSMIVIGNLPNDINIDEIRSFLSTIDIQIIRNGGVRIIPSNVSNEQIKMNAYVYVESEDDVQKALQKSDKILFRNHYTLTISRTTQKEMEKELRYNIPKYIRKNIEMTCEWIDCNQKFHDRSLYLQHINQIHVPTYWSNIDDKQKCKWQGCYEDNEYINIGHFQLHLSLHGFHNQLMNVGQQIMNITIPRLICYIKNPSRNVIIETYQQFICGWHDCNAEFIDAETFFQHVEYHAIEDVTIPMISKEKLKKVRFARCQWLNCQASFKKKSHLKMHLNSHTQRKSAACPICGEVFATRIAFINHCYRQETPTGFTNQPSSSSSSSSIICNNNGDKFVNVDCMEDDDERILTIDEDVNHQSSIVIRLPHNINLKTTSTTTNGSTTTSSLIDNNDKTNESILLVNFANNNNNNQQQQQQINHQSDNNNDDDKIITTNQSNNVIQLQFESTSSTNQISNESIKNSEREFQCNYCTKSFHTASLLREHENKHTKKHSCPYCSYSAVYRSHLKEHILFRHSNTYDFQCQFCQQPFKTRRFLQRHIESHKKEKKNQCQNCGQKFTSFFVLNRHYRMKHLNEQIIFACHLCTKQYNRGNNLSRHLIKIHQLKVAKGWKGFSYVKQSTTTTTTSDTNSSDIYHINPLSYTQ</sequence>
<evidence type="ECO:0000256" key="4">
    <source>
        <dbReference type="ARBA" id="ARBA00022833"/>
    </source>
</evidence>
<keyword evidence="4" id="KW-0862">Zinc</keyword>
<dbReference type="Gene3D" id="3.30.160.60">
    <property type="entry name" value="Classic Zinc Finger"/>
    <property type="match status" value="5"/>
</dbReference>
<dbReference type="InParanoid" id="A0A6P6YIF9"/>
<evidence type="ECO:0000256" key="5">
    <source>
        <dbReference type="ARBA" id="ARBA00022884"/>
    </source>
</evidence>
<dbReference type="InterPro" id="IPR035979">
    <property type="entry name" value="RBD_domain_sf"/>
</dbReference>
<dbReference type="PANTHER" id="PTHR24379:SF121">
    <property type="entry name" value="C2H2-TYPE DOMAIN-CONTAINING PROTEIN"/>
    <property type="match status" value="1"/>
</dbReference>
<dbReference type="InterPro" id="IPR036236">
    <property type="entry name" value="Znf_C2H2_sf"/>
</dbReference>
<dbReference type="SUPFAM" id="SSF54928">
    <property type="entry name" value="RNA-binding domain, RBD"/>
    <property type="match status" value="1"/>
</dbReference>
<dbReference type="PROSITE" id="PS50102">
    <property type="entry name" value="RRM"/>
    <property type="match status" value="1"/>
</dbReference>
<feature type="domain" description="C2H2-type" evidence="10">
    <location>
        <begin position="471"/>
        <end position="498"/>
    </location>
</feature>
<feature type="domain" description="C2H2-type" evidence="10">
    <location>
        <begin position="554"/>
        <end position="582"/>
    </location>
</feature>
<dbReference type="Gene3D" id="3.30.70.330">
    <property type="match status" value="1"/>
</dbReference>
<dbReference type="Proteomes" id="UP000515146">
    <property type="component" value="Unplaced"/>
</dbReference>
<dbReference type="InterPro" id="IPR013087">
    <property type="entry name" value="Znf_C2H2_type"/>
</dbReference>
<dbReference type="KEGG" id="dpte:113798693"/>
<dbReference type="PROSITE" id="PS50157">
    <property type="entry name" value="ZINC_FINGER_C2H2_2"/>
    <property type="match status" value="5"/>
</dbReference>
<dbReference type="InterPro" id="IPR012677">
    <property type="entry name" value="Nucleotide-bd_a/b_plait_sf"/>
</dbReference>
<keyword evidence="5 7" id="KW-0694">RNA-binding</keyword>
<dbReference type="OrthoDB" id="10260596at2759"/>
<dbReference type="PROSITE" id="PS00028">
    <property type="entry name" value="ZINC_FINGER_C2H2_1"/>
    <property type="match status" value="7"/>
</dbReference>
<evidence type="ECO:0000259" key="10">
    <source>
        <dbReference type="PROSITE" id="PS50157"/>
    </source>
</evidence>
<evidence type="ECO:0000256" key="7">
    <source>
        <dbReference type="PROSITE-ProRule" id="PRU00176"/>
    </source>
</evidence>
<evidence type="ECO:0000259" key="9">
    <source>
        <dbReference type="PROSITE" id="PS50102"/>
    </source>
</evidence>
<dbReference type="Pfam" id="PF00076">
    <property type="entry name" value="RRM_1"/>
    <property type="match status" value="1"/>
</dbReference>
<evidence type="ECO:0000256" key="6">
    <source>
        <dbReference type="PROSITE-ProRule" id="PRU00042"/>
    </source>
</evidence>
<organism evidence="11 12">
    <name type="scientific">Dermatophagoides pteronyssinus</name>
    <name type="common">European house dust mite</name>
    <dbReference type="NCBI Taxonomy" id="6956"/>
    <lineage>
        <taxon>Eukaryota</taxon>
        <taxon>Metazoa</taxon>
        <taxon>Ecdysozoa</taxon>
        <taxon>Arthropoda</taxon>
        <taxon>Chelicerata</taxon>
        <taxon>Arachnida</taxon>
        <taxon>Acari</taxon>
        <taxon>Acariformes</taxon>
        <taxon>Sarcoptiformes</taxon>
        <taxon>Astigmata</taxon>
        <taxon>Psoroptidia</taxon>
        <taxon>Analgoidea</taxon>
        <taxon>Pyroglyphidae</taxon>
        <taxon>Dermatophagoidinae</taxon>
        <taxon>Dermatophagoides</taxon>
    </lineage>
</organism>
<evidence type="ECO:0000256" key="3">
    <source>
        <dbReference type="ARBA" id="ARBA00022771"/>
    </source>
</evidence>
<evidence type="ECO:0000256" key="1">
    <source>
        <dbReference type="ARBA" id="ARBA00022723"/>
    </source>
</evidence>
<protein>
    <submittedName>
        <fullName evidence="12">Histone H4 transcription factor-like</fullName>
    </submittedName>
</protein>